<protein>
    <submittedName>
        <fullName evidence="8">Sodium:proton antiporter</fullName>
    </submittedName>
</protein>
<evidence type="ECO:0000256" key="2">
    <source>
        <dbReference type="ARBA" id="ARBA00022475"/>
    </source>
</evidence>
<evidence type="ECO:0000259" key="7">
    <source>
        <dbReference type="Pfam" id="PF03553"/>
    </source>
</evidence>
<dbReference type="AlphaFoldDB" id="A0A2W6MVZ2"/>
<feature type="transmembrane region" description="Helical" evidence="6">
    <location>
        <begin position="451"/>
        <end position="468"/>
    </location>
</feature>
<evidence type="ECO:0000256" key="3">
    <source>
        <dbReference type="ARBA" id="ARBA00022692"/>
    </source>
</evidence>
<sequence>MYSDSALSLLVPIVVIAMVLITKRVVLSLFLGIVLAGIMLEDDLYSKMEYVYMAISGVFYDEASGIKINTFYIFGFLVLLGILTQLMQCSGGINAFVQWARKRINSPKGSEFLAFIAGIVIFIDDYFNALSVGQIARPLNDANHSTRERLAYIIDSTSAPVCILMPISSWGAYVLGLMSGLVEGQSAFSVLVESIIRNYYAWFALIGVFFVIYWQINLPVMKNNQNIGAETFEEIKVHTSGNMWLLIAPIVSLIFLVAFFIFYSGYREVQTFDFIAMLGEAQTGFSLFWGGFFALLIALLISFKHINGRDFYLICKDGFLSMLPAILILVLAWAIGPVIKDDLQTGTYLSKISADFIVEANLSPNLIVPLALFLSAGFIALCMGTSWGTFAIMLPIGVSIASANEADVMLAIAAVLGGAVYGDHVSPISDTTILSATGAGCSVQSHFITQLPYASMIAFVAFISYGVAGLLNSFVVGYVVGWILLFSLFLVLKRYYGEKLLRS</sequence>
<organism evidence="8 9">
    <name type="scientific">Helicobacter valdiviensis</name>
    <dbReference type="NCBI Taxonomy" id="1458358"/>
    <lineage>
        <taxon>Bacteria</taxon>
        <taxon>Pseudomonadati</taxon>
        <taxon>Campylobacterota</taxon>
        <taxon>Epsilonproteobacteria</taxon>
        <taxon>Campylobacterales</taxon>
        <taxon>Helicobacteraceae</taxon>
        <taxon>Helicobacter</taxon>
    </lineage>
</organism>
<comment type="subcellular location">
    <subcellularLocation>
        <location evidence="1">Cell membrane</location>
        <topology evidence="1">Multi-pass membrane protein</topology>
    </subcellularLocation>
</comment>
<dbReference type="Proteomes" id="UP000249746">
    <property type="component" value="Unassembled WGS sequence"/>
</dbReference>
<dbReference type="PANTHER" id="PTHR43478:SF1">
    <property type="entry name" value="NA+_H+ ANTIPORTER NHAC-LIKE C-TERMINAL DOMAIN-CONTAINING PROTEIN"/>
    <property type="match status" value="1"/>
</dbReference>
<dbReference type="OrthoDB" id="9762978at2"/>
<feature type="transmembrane region" description="Helical" evidence="6">
    <location>
        <begin position="286"/>
        <end position="306"/>
    </location>
</feature>
<gene>
    <name evidence="8" type="ORF">B6S12_02205</name>
</gene>
<evidence type="ECO:0000256" key="6">
    <source>
        <dbReference type="SAM" id="Phobius"/>
    </source>
</evidence>
<comment type="caution">
    <text evidence="8">The sequence shown here is derived from an EMBL/GenBank/DDBJ whole genome shotgun (WGS) entry which is preliminary data.</text>
</comment>
<dbReference type="PANTHER" id="PTHR43478">
    <property type="entry name" value="NA+/H+ ANTIPORTER-RELATED"/>
    <property type="match status" value="1"/>
</dbReference>
<feature type="transmembrane region" description="Helical" evidence="6">
    <location>
        <begin position="6"/>
        <end position="38"/>
    </location>
</feature>
<keyword evidence="2" id="KW-1003">Cell membrane</keyword>
<keyword evidence="9" id="KW-1185">Reference proteome</keyword>
<feature type="transmembrane region" description="Helical" evidence="6">
    <location>
        <begin position="244"/>
        <end position="266"/>
    </location>
</feature>
<dbReference type="InterPro" id="IPR018461">
    <property type="entry name" value="Na/H_Antiport_NhaC-like_C"/>
</dbReference>
<evidence type="ECO:0000313" key="8">
    <source>
        <dbReference type="EMBL" id="PZT48675.1"/>
    </source>
</evidence>
<dbReference type="GO" id="GO:0005886">
    <property type="term" value="C:plasma membrane"/>
    <property type="evidence" value="ECO:0007669"/>
    <property type="project" value="UniProtKB-SubCell"/>
</dbReference>
<feature type="transmembrane region" description="Helical" evidence="6">
    <location>
        <begin position="366"/>
        <end position="394"/>
    </location>
</feature>
<evidence type="ECO:0000256" key="5">
    <source>
        <dbReference type="ARBA" id="ARBA00023136"/>
    </source>
</evidence>
<proteinExistence type="predicted"/>
<dbReference type="EMBL" id="NBIU01000004">
    <property type="protein sequence ID" value="PZT48675.1"/>
    <property type="molecule type" value="Genomic_DNA"/>
</dbReference>
<evidence type="ECO:0000313" key="9">
    <source>
        <dbReference type="Proteomes" id="UP000249746"/>
    </source>
</evidence>
<keyword evidence="4 6" id="KW-1133">Transmembrane helix</keyword>
<keyword evidence="5 6" id="KW-0472">Membrane</keyword>
<feature type="transmembrane region" description="Helical" evidence="6">
    <location>
        <begin position="318"/>
        <end position="339"/>
    </location>
</feature>
<dbReference type="RefSeq" id="WP_111229195.1">
    <property type="nucleotide sequence ID" value="NZ_NBIU01000004.1"/>
</dbReference>
<evidence type="ECO:0000256" key="4">
    <source>
        <dbReference type="ARBA" id="ARBA00022989"/>
    </source>
</evidence>
<dbReference type="Pfam" id="PF03553">
    <property type="entry name" value="Na_H_antiporter"/>
    <property type="match status" value="1"/>
</dbReference>
<keyword evidence="3 6" id="KW-0812">Transmembrane</keyword>
<feature type="transmembrane region" description="Helical" evidence="6">
    <location>
        <begin position="474"/>
        <end position="492"/>
    </location>
</feature>
<feature type="domain" description="Na+/H+ antiporter NhaC-like C-terminal" evidence="7">
    <location>
        <begin position="161"/>
        <end position="470"/>
    </location>
</feature>
<reference evidence="8 9" key="1">
    <citation type="submission" date="2017-03" db="EMBL/GenBank/DDBJ databases">
        <title>Genomic and clinical evidence uncovers the enterohepatic species Helicobacter valdiviensis as a potential human intestinal pathogen.</title>
        <authorList>
            <person name="Fresia P."/>
            <person name="Jara R."/>
            <person name="Sierra R."/>
            <person name="Ferres I."/>
            <person name="Greif G."/>
            <person name="Iraola G."/>
            <person name="Collado L."/>
        </authorList>
    </citation>
    <scope>NUCLEOTIDE SEQUENCE [LARGE SCALE GENOMIC DNA]</scope>
    <source>
        <strain evidence="8 9">WBE14</strain>
    </source>
</reference>
<evidence type="ECO:0000256" key="1">
    <source>
        <dbReference type="ARBA" id="ARBA00004651"/>
    </source>
</evidence>
<accession>A0A2W6MVZ2</accession>
<feature type="transmembrane region" description="Helical" evidence="6">
    <location>
        <begin position="71"/>
        <end position="93"/>
    </location>
</feature>
<name>A0A2W6MVZ2_9HELI</name>
<feature type="transmembrane region" description="Helical" evidence="6">
    <location>
        <begin position="199"/>
        <end position="216"/>
    </location>
</feature>
<feature type="transmembrane region" description="Helical" evidence="6">
    <location>
        <begin position="113"/>
        <end position="136"/>
    </location>
</feature>